<reference evidence="6 7" key="1">
    <citation type="journal article" date="2011" name="J. Bacteriol.">
        <title>Complete genome sequence of Metallosphaera cuprina, a metal sulfide-oxidizing archaeon from a hot spring.</title>
        <authorList>
            <person name="Liu L.J."/>
            <person name="You X.Y."/>
            <person name="Zheng H."/>
            <person name="Wang S."/>
            <person name="Jiang C.Y."/>
            <person name="Liu S.J."/>
        </authorList>
    </citation>
    <scope>NUCLEOTIDE SEQUENCE [LARGE SCALE GENOMIC DNA]</scope>
    <source>
        <strain evidence="6 7">Ar-4</strain>
    </source>
</reference>
<evidence type="ECO:0000256" key="3">
    <source>
        <dbReference type="ARBA" id="ARBA00022691"/>
    </source>
</evidence>
<dbReference type="HOGENOM" id="CLU_005316_7_6_2"/>
<evidence type="ECO:0000259" key="5">
    <source>
        <dbReference type="PROSITE" id="PS51686"/>
    </source>
</evidence>
<evidence type="ECO:0000313" key="7">
    <source>
        <dbReference type="Proteomes" id="UP000007812"/>
    </source>
</evidence>
<dbReference type="PANTHER" id="PTHR22807">
    <property type="entry name" value="NOP2 YEAST -RELATED NOL1/NOP2/FMU SUN DOMAIN-CONTAINING"/>
    <property type="match status" value="1"/>
</dbReference>
<proteinExistence type="predicted"/>
<keyword evidence="4" id="KW-0694">RNA-binding</keyword>
<dbReference type="GO" id="GO:0001510">
    <property type="term" value="P:RNA methylation"/>
    <property type="evidence" value="ECO:0007669"/>
    <property type="project" value="InterPro"/>
</dbReference>
<dbReference type="SUPFAM" id="SSF53335">
    <property type="entry name" value="S-adenosyl-L-methionine-dependent methyltransferases"/>
    <property type="match status" value="1"/>
</dbReference>
<dbReference type="Proteomes" id="UP000007812">
    <property type="component" value="Chromosome"/>
</dbReference>
<dbReference type="PANTHER" id="PTHR22807:SF70">
    <property type="entry name" value="TRNA_RRNA CYTOSINE-C5-METHYLASE, NOL1_NOP2_SUN FAMILY, FUSED TO N-TERMINAL NUSB REGULATOR DOMAIN"/>
    <property type="match status" value="1"/>
</dbReference>
<dbReference type="PATRIC" id="fig|1006006.8.peg.188"/>
<evidence type="ECO:0000256" key="1">
    <source>
        <dbReference type="ARBA" id="ARBA00022603"/>
    </source>
</evidence>
<protein>
    <submittedName>
        <fullName evidence="6">Fmu (Sun) domain-containing protein</fullName>
    </submittedName>
</protein>
<dbReference type="Pfam" id="PF01189">
    <property type="entry name" value="Methyltr_RsmB-F"/>
    <property type="match status" value="1"/>
</dbReference>
<dbReference type="Gene3D" id="3.40.50.150">
    <property type="entry name" value="Vaccinia Virus protein VP39"/>
    <property type="match status" value="1"/>
</dbReference>
<dbReference type="EMBL" id="CP002656">
    <property type="protein sequence ID" value="AEB94296.1"/>
    <property type="molecule type" value="Genomic_DNA"/>
</dbReference>
<evidence type="ECO:0000256" key="2">
    <source>
        <dbReference type="ARBA" id="ARBA00022679"/>
    </source>
</evidence>
<dbReference type="InterPro" id="IPR029063">
    <property type="entry name" value="SAM-dependent_MTases_sf"/>
</dbReference>
<dbReference type="InterPro" id="IPR049560">
    <property type="entry name" value="MeTrfase_RsmB-F_NOP2_cat"/>
</dbReference>
<dbReference type="PRINTS" id="PR02008">
    <property type="entry name" value="RCMTFAMILY"/>
</dbReference>
<keyword evidence="7" id="KW-1185">Reference proteome</keyword>
<feature type="domain" description="SAM-dependent MTase RsmB/NOP-type" evidence="5">
    <location>
        <begin position="84"/>
        <end position="352"/>
    </location>
</feature>
<dbReference type="KEGG" id="mcn:Mcup_0187"/>
<evidence type="ECO:0000313" key="6">
    <source>
        <dbReference type="EMBL" id="AEB94296.1"/>
    </source>
</evidence>
<organism evidence="6 7">
    <name type="scientific">Metallosphaera cuprina (strain Ar-4)</name>
    <dbReference type="NCBI Taxonomy" id="1006006"/>
    <lineage>
        <taxon>Archaea</taxon>
        <taxon>Thermoproteota</taxon>
        <taxon>Thermoprotei</taxon>
        <taxon>Sulfolobales</taxon>
        <taxon>Sulfolobaceae</taxon>
        <taxon>Metallosphaera</taxon>
    </lineage>
</organism>
<dbReference type="STRING" id="1006006.Mcup_0187"/>
<dbReference type="GO" id="GO:0008173">
    <property type="term" value="F:RNA methyltransferase activity"/>
    <property type="evidence" value="ECO:0007669"/>
    <property type="project" value="InterPro"/>
</dbReference>
<dbReference type="PROSITE" id="PS51686">
    <property type="entry name" value="SAM_MT_RSMB_NOP"/>
    <property type="match status" value="1"/>
</dbReference>
<keyword evidence="3" id="KW-0949">S-adenosyl-L-methionine</keyword>
<dbReference type="AlphaFoldDB" id="F4FYQ7"/>
<dbReference type="eggNOG" id="arCOG00975">
    <property type="taxonomic scope" value="Archaea"/>
</dbReference>
<keyword evidence="1" id="KW-0489">Methyltransferase</keyword>
<keyword evidence="2" id="KW-0808">Transferase</keyword>
<dbReference type="InterPro" id="IPR023267">
    <property type="entry name" value="RCMT"/>
</dbReference>
<dbReference type="InterPro" id="IPR001678">
    <property type="entry name" value="MeTrfase_RsmB-F_NOP2_dom"/>
</dbReference>
<sequence>MLYYASNGYPLPVAFSKAKAKKKVSGVNYDYLYELSRVLLLNYFGLKGKTNRKKVISFLTGNTKLILPSWMDEQLRYLIDLDNYLKNLVKKKTQWFRVNRILGDEDKVLKSLELQDIEFIRDNDFNYVYKITKGNITKTKEFTENKVILQDKASVAVVEALRPEPGDVVLDMASSPGLKAELIYELTQGEISLVLAEFYMHRLSKEMRLLKELGVNPSSLNFIVQDSTSNSIVRVDKVLIDAPCSSSGTLSDDPTVLITLSTKEKVNLFSRVQKAMLRETFNIRFKKGVYSVCSIFPEEGEMIVEEIKDRLVKTGLPGSTGYPNFSVGNLCTRYFNFIDETDDFFIAKFKGMDDER</sequence>
<evidence type="ECO:0000256" key="4">
    <source>
        <dbReference type="ARBA" id="ARBA00022884"/>
    </source>
</evidence>
<dbReference type="GO" id="GO:0003723">
    <property type="term" value="F:RNA binding"/>
    <property type="evidence" value="ECO:0007669"/>
    <property type="project" value="UniProtKB-KW"/>
</dbReference>
<name>F4FYQ7_METCR</name>
<accession>F4FYQ7</accession>
<gene>
    <name evidence="6" type="ordered locus">Mcup_0187</name>
</gene>